<sequence length="667" mass="72593">MLLRIYLSTALALLAGSVSCVPATSCDTTKDVCVGNGFALFPITGGIINITANSLEVTVRTSNSSLRLSGGIDTTGGSTANSILADAGNGVVTWNLTSRSCAVTARSEKGRFIVTLSQPDKSTITWPVIGSSADSKYQSLQYPRGPGRNIPLRDAFWNNGTTQYANGSGTGGDMVIAGDEESDLEMANNFLMPFWGFSTGEGLGSAYILPEDIGTTVKFTSVDSALQMSLTHTFSQRENTTSYTVIFELTDGSPLASGFSYRRYLQETNNLRLMKDKIAALPSNSRLLGAFHSYNFGDSGLSAQAMKNLAIAGIKKLCLGYDGSAISKDAVDQAQTQGYLVGPYDTYANGQPSNNFDTLLGNWPGTAYPDQCIRRFDNTIKPGFARRGCYMSTQAQALSEPTSGNLAARLKNTTENGANAYFLDVDAASEFFSDFSPEHPQNMMTDRKNRLDRMLKISKQFVLGSEDSHGWANAAVSYGHGSLSQVDGRFFVALPNNTKIWGGYQPENGPAMFFRPLELPQNFFKTMFDTTYMIPLSEAVLHDSVVNVDRWDLPLYKFPALAKQRVLQSMLYNVPVMLAINGTVIEEKGKDLAKYQNFFQPLHEVGGLLPLTNFMYLTQDKMVQRTEFGRGELMLTANFGDAKDPTSGLEGKCIKASLQGKETSLCV</sequence>
<evidence type="ECO:0000256" key="1">
    <source>
        <dbReference type="SAM" id="SignalP"/>
    </source>
</evidence>
<dbReference type="EMBL" id="JAQGDS010000002">
    <property type="protein sequence ID" value="KAJ6263122.1"/>
    <property type="molecule type" value="Genomic_DNA"/>
</dbReference>
<dbReference type="AlphaFoldDB" id="A0AAD6NM04"/>
<comment type="caution">
    <text evidence="2">The sequence shown here is derived from an EMBL/GenBank/DDBJ whole genome shotgun (WGS) entry which is preliminary data.</text>
</comment>
<feature type="chain" id="PRO_5042072514" evidence="1">
    <location>
        <begin position="21"/>
        <end position="667"/>
    </location>
</feature>
<dbReference type="PROSITE" id="PS51257">
    <property type="entry name" value="PROKAR_LIPOPROTEIN"/>
    <property type="match status" value="1"/>
</dbReference>
<dbReference type="InterPro" id="IPR021459">
    <property type="entry name" value="GH101-related"/>
</dbReference>
<feature type="signal peptide" evidence="1">
    <location>
        <begin position="1"/>
        <end position="20"/>
    </location>
</feature>
<proteinExistence type="predicted"/>
<dbReference type="Pfam" id="PF11308">
    <property type="entry name" value="Glyco_hydro_129"/>
    <property type="match status" value="1"/>
</dbReference>
<name>A0AAD6NM04_DREDA</name>
<protein>
    <submittedName>
        <fullName evidence="2">Uncharacterized protein</fullName>
    </submittedName>
</protein>
<gene>
    <name evidence="2" type="ORF">Dda_1682</name>
</gene>
<keyword evidence="3" id="KW-1185">Reference proteome</keyword>
<organism evidence="2 3">
    <name type="scientific">Drechslerella dactyloides</name>
    <name type="common">Nematode-trapping fungus</name>
    <name type="synonym">Arthrobotrys dactyloides</name>
    <dbReference type="NCBI Taxonomy" id="74499"/>
    <lineage>
        <taxon>Eukaryota</taxon>
        <taxon>Fungi</taxon>
        <taxon>Dikarya</taxon>
        <taxon>Ascomycota</taxon>
        <taxon>Pezizomycotina</taxon>
        <taxon>Orbiliomycetes</taxon>
        <taxon>Orbiliales</taxon>
        <taxon>Orbiliaceae</taxon>
        <taxon>Drechslerella</taxon>
    </lineage>
</organism>
<accession>A0AAD6NM04</accession>
<evidence type="ECO:0000313" key="3">
    <source>
        <dbReference type="Proteomes" id="UP001221413"/>
    </source>
</evidence>
<evidence type="ECO:0000313" key="2">
    <source>
        <dbReference type="EMBL" id="KAJ6263122.1"/>
    </source>
</evidence>
<keyword evidence="1" id="KW-0732">Signal</keyword>
<reference evidence="2" key="1">
    <citation type="submission" date="2023-01" db="EMBL/GenBank/DDBJ databases">
        <title>The chitinases involved in constricting ring structure development in the nematode-trapping fungus Drechslerella dactyloides.</title>
        <authorList>
            <person name="Wang R."/>
            <person name="Zhang L."/>
            <person name="Tang P."/>
            <person name="Li S."/>
            <person name="Liang L."/>
        </authorList>
    </citation>
    <scope>NUCLEOTIDE SEQUENCE</scope>
    <source>
        <strain evidence="2">YMF1.00031</strain>
    </source>
</reference>
<dbReference type="Proteomes" id="UP001221413">
    <property type="component" value="Unassembled WGS sequence"/>
</dbReference>